<feature type="compositionally biased region" description="Low complexity" evidence="1">
    <location>
        <begin position="22"/>
        <end position="47"/>
    </location>
</feature>
<dbReference type="EMBL" id="JAFIMR010000029">
    <property type="protein sequence ID" value="KAI1861614.1"/>
    <property type="molecule type" value="Genomic_DNA"/>
</dbReference>
<sequence length="491" mass="52871">MPSEDKGKKVTVEDETPATSVPSSSQPASGRQRSSSQPSSSRPSSSGDAGGVAGGNGTRTTRVRVETPSYASAGTASDPARWFLPALPGSRDRLQVQHTISRNAQPAVNGPNPAVGPQPQYQHRAGRYQPQAQQGPGAWNTPLFFQRGPSLQRGAYHNQFIHSSPHYGHSYVHHNHPGVFPYLSGNLIPSGANHNHFHHHNDLVSSPSAQDPDTTALSALTAAIGRLLRTLSNLTMADYGNGTMPNTGQHFQPPVPDTTYGPMHHVYRPRYDNGVPFAAPAAYPAGQVYPSYHSGPCECQFPNAPAPVYATQAGYPQQGVPMNVHPGAATIPVQMPMMAYQPQPHAAMYNGAAMMPGMPAAMPTPGVAYAMQTPGAAQPAVQVGTMAAGQPQFITGTCAPSSLPHGMLPPDIMGVGKTQGENTLDLLESMHRDNLLEPQDFKPDDDDPARMYLLRELDGNWTKRNRFTIDRLPTRWYITPWGGFYAVRLED</sequence>
<name>A0A9Q0AMM0_9PEZI</name>
<feature type="region of interest" description="Disordered" evidence="1">
    <location>
        <begin position="1"/>
        <end position="64"/>
    </location>
</feature>
<organism evidence="2 3">
    <name type="scientific">Neoarthrinium moseri</name>
    <dbReference type="NCBI Taxonomy" id="1658444"/>
    <lineage>
        <taxon>Eukaryota</taxon>
        <taxon>Fungi</taxon>
        <taxon>Dikarya</taxon>
        <taxon>Ascomycota</taxon>
        <taxon>Pezizomycotina</taxon>
        <taxon>Sordariomycetes</taxon>
        <taxon>Xylariomycetidae</taxon>
        <taxon>Amphisphaeriales</taxon>
        <taxon>Apiosporaceae</taxon>
        <taxon>Neoarthrinium</taxon>
    </lineage>
</organism>
<protein>
    <submittedName>
        <fullName evidence="2">Uncharacterized protein</fullName>
    </submittedName>
</protein>
<gene>
    <name evidence="2" type="ORF">JX265_009581</name>
</gene>
<dbReference type="Proteomes" id="UP000829685">
    <property type="component" value="Unassembled WGS sequence"/>
</dbReference>
<feature type="compositionally biased region" description="Basic and acidic residues" evidence="1">
    <location>
        <begin position="1"/>
        <end position="12"/>
    </location>
</feature>
<feature type="region of interest" description="Disordered" evidence="1">
    <location>
        <begin position="102"/>
        <end position="134"/>
    </location>
</feature>
<keyword evidence="3" id="KW-1185">Reference proteome</keyword>
<evidence type="ECO:0000256" key="1">
    <source>
        <dbReference type="SAM" id="MobiDB-lite"/>
    </source>
</evidence>
<proteinExistence type="predicted"/>
<dbReference type="AlphaFoldDB" id="A0A9Q0AMM0"/>
<evidence type="ECO:0000313" key="2">
    <source>
        <dbReference type="EMBL" id="KAI1861614.1"/>
    </source>
</evidence>
<feature type="compositionally biased region" description="Gly residues" evidence="1">
    <location>
        <begin position="48"/>
        <end position="57"/>
    </location>
</feature>
<evidence type="ECO:0000313" key="3">
    <source>
        <dbReference type="Proteomes" id="UP000829685"/>
    </source>
</evidence>
<reference evidence="2" key="1">
    <citation type="submission" date="2021-03" db="EMBL/GenBank/DDBJ databases">
        <title>Revisited historic fungal species revealed as producer of novel bioactive compounds through whole genome sequencing and comparative genomics.</title>
        <authorList>
            <person name="Vignolle G.A."/>
            <person name="Hochenegger N."/>
            <person name="Mach R.L."/>
            <person name="Mach-Aigner A.R."/>
            <person name="Javad Rahimi M."/>
            <person name="Salim K.A."/>
            <person name="Chan C.M."/>
            <person name="Lim L.B.L."/>
            <person name="Cai F."/>
            <person name="Druzhinina I.S."/>
            <person name="U'Ren J.M."/>
            <person name="Derntl C."/>
        </authorList>
    </citation>
    <scope>NUCLEOTIDE SEQUENCE</scope>
    <source>
        <strain evidence="2">TUCIM 5799</strain>
    </source>
</reference>
<comment type="caution">
    <text evidence="2">The sequence shown here is derived from an EMBL/GenBank/DDBJ whole genome shotgun (WGS) entry which is preliminary data.</text>
</comment>
<accession>A0A9Q0AMM0</accession>